<gene>
    <name evidence="2" type="ORF">ACJ72_04573</name>
</gene>
<protein>
    <submittedName>
        <fullName evidence="2">Uncharacterized protein</fullName>
    </submittedName>
</protein>
<dbReference type="OrthoDB" id="4184334at2759"/>
<organism evidence="2 3">
    <name type="scientific">Emergomyces africanus</name>
    <dbReference type="NCBI Taxonomy" id="1955775"/>
    <lineage>
        <taxon>Eukaryota</taxon>
        <taxon>Fungi</taxon>
        <taxon>Dikarya</taxon>
        <taxon>Ascomycota</taxon>
        <taxon>Pezizomycotina</taxon>
        <taxon>Eurotiomycetes</taxon>
        <taxon>Eurotiomycetidae</taxon>
        <taxon>Onygenales</taxon>
        <taxon>Ajellomycetaceae</taxon>
        <taxon>Emergomyces</taxon>
    </lineage>
</organism>
<sequence length="219" mass="24013">MEATQLLESSIRSTREAMNSLPCLSILDNETAVARAEMEDILTQMKNMVTNSREALRDTTCIHQEIDELKDKLSYIEKELALPRVTSKSTNTSKNSSLALTRRPQSPEVELPTNLGNDFVGETGGTNGQVGLKRHIPQEVEQLPNGKESSLSARAPAKAGEAGESLRCSRLVEVGPADNDGKSGWNVDDDRSSTVSLSPRYPPDEERRLLWSSSDEGDL</sequence>
<reference evidence="2 3" key="1">
    <citation type="submission" date="2015-07" db="EMBL/GenBank/DDBJ databases">
        <title>Emmonsia species relationships and genome sequence.</title>
        <authorList>
            <person name="Cuomo C.A."/>
            <person name="Schwartz I.S."/>
            <person name="Kenyon C."/>
            <person name="de Hoog G.S."/>
            <person name="Govender N.P."/>
            <person name="Botha A."/>
            <person name="Moreno L."/>
            <person name="de Vries M."/>
            <person name="Munoz J.F."/>
            <person name="Stielow J.B."/>
        </authorList>
    </citation>
    <scope>NUCLEOTIDE SEQUENCE [LARGE SCALE GENOMIC DNA]</scope>
    <source>
        <strain evidence="2 3">CBS 136260</strain>
    </source>
</reference>
<feature type="region of interest" description="Disordered" evidence="1">
    <location>
        <begin position="86"/>
        <end position="219"/>
    </location>
</feature>
<evidence type="ECO:0000256" key="1">
    <source>
        <dbReference type="SAM" id="MobiDB-lite"/>
    </source>
</evidence>
<dbReference type="EMBL" id="LGUA01000550">
    <property type="protein sequence ID" value="OAX81091.1"/>
    <property type="molecule type" value="Genomic_DNA"/>
</dbReference>
<feature type="compositionally biased region" description="Low complexity" evidence="1">
    <location>
        <begin position="86"/>
        <end position="97"/>
    </location>
</feature>
<evidence type="ECO:0000313" key="3">
    <source>
        <dbReference type="Proteomes" id="UP000091918"/>
    </source>
</evidence>
<comment type="caution">
    <text evidence="2">The sequence shown here is derived from an EMBL/GenBank/DDBJ whole genome shotgun (WGS) entry which is preliminary data.</text>
</comment>
<dbReference type="Proteomes" id="UP000091918">
    <property type="component" value="Unassembled WGS sequence"/>
</dbReference>
<keyword evidence="3" id="KW-1185">Reference proteome</keyword>
<name>A0A1B7NWE3_9EURO</name>
<accession>A0A1B7NWE3</accession>
<proteinExistence type="predicted"/>
<dbReference type="AlphaFoldDB" id="A0A1B7NWE3"/>
<evidence type="ECO:0000313" key="2">
    <source>
        <dbReference type="EMBL" id="OAX81091.1"/>
    </source>
</evidence>